<feature type="transmembrane region" description="Helical" evidence="1">
    <location>
        <begin position="157"/>
        <end position="180"/>
    </location>
</feature>
<comment type="caution">
    <text evidence="2">The sequence shown here is derived from an EMBL/GenBank/DDBJ whole genome shotgun (WGS) entry which is preliminary data.</text>
</comment>
<keyword evidence="1" id="KW-0812">Transmembrane</keyword>
<dbReference type="RefSeq" id="WP_065076809.1">
    <property type="nucleotide sequence ID" value="NZ_LROS01000004.1"/>
</dbReference>
<dbReference type="EMBL" id="LROS01000004">
    <property type="protein sequence ID" value="OBR96503.1"/>
    <property type="molecule type" value="Genomic_DNA"/>
</dbReference>
<protein>
    <recommendedName>
        <fullName evidence="4">YitT family protein</fullName>
    </recommendedName>
</protein>
<keyword evidence="3" id="KW-1185">Reference proteome</keyword>
<organism evidence="2 3">
    <name type="scientific">Clostridium ragsdalei P11</name>
    <dbReference type="NCBI Taxonomy" id="1353534"/>
    <lineage>
        <taxon>Bacteria</taxon>
        <taxon>Bacillati</taxon>
        <taxon>Bacillota</taxon>
        <taxon>Clostridia</taxon>
        <taxon>Eubacteriales</taxon>
        <taxon>Clostridiaceae</taxon>
        <taxon>Clostridium</taxon>
    </lineage>
</organism>
<feature type="transmembrane region" description="Helical" evidence="1">
    <location>
        <begin position="83"/>
        <end position="100"/>
    </location>
</feature>
<evidence type="ECO:0008006" key="4">
    <source>
        <dbReference type="Google" id="ProtNLM"/>
    </source>
</evidence>
<dbReference type="Pfam" id="PF19700">
    <property type="entry name" value="DUF6198"/>
    <property type="match status" value="1"/>
</dbReference>
<dbReference type="PANTHER" id="PTHR40078:SF1">
    <property type="entry name" value="INTEGRAL MEMBRANE PROTEIN"/>
    <property type="match status" value="1"/>
</dbReference>
<reference evidence="2 3" key="1">
    <citation type="journal article" date="2012" name="Front. Microbiol.">
        <title>Draft Genome Sequence of the Virulent Strain 01-B526 of the Fish Pathogen Aeromonas salmonicida.</title>
        <authorList>
            <person name="Charette S.J."/>
            <person name="Brochu F."/>
            <person name="Boyle B."/>
            <person name="Filion G."/>
            <person name="Tanaka K.H."/>
            <person name="Derome N."/>
        </authorList>
    </citation>
    <scope>NUCLEOTIDE SEQUENCE [LARGE SCALE GENOMIC DNA]</scope>
    <source>
        <strain evidence="2 3">P11</strain>
    </source>
</reference>
<dbReference type="PATRIC" id="fig|1353534.3.peg.385"/>
<accession>A0A1A6B2J5</accession>
<keyword evidence="1" id="KW-0472">Membrane</keyword>
<dbReference type="AlphaFoldDB" id="A0A1A6B2J5"/>
<evidence type="ECO:0000313" key="3">
    <source>
        <dbReference type="Proteomes" id="UP000093954"/>
    </source>
</evidence>
<keyword evidence="1" id="KW-1133">Transmembrane helix</keyword>
<evidence type="ECO:0000313" key="2">
    <source>
        <dbReference type="EMBL" id="OBR96503.1"/>
    </source>
</evidence>
<feature type="transmembrane region" description="Helical" evidence="1">
    <location>
        <begin position="112"/>
        <end position="136"/>
    </location>
</feature>
<dbReference type="PANTHER" id="PTHR40078">
    <property type="entry name" value="INTEGRAL MEMBRANE PROTEIN-RELATED"/>
    <property type="match status" value="1"/>
</dbReference>
<dbReference type="Proteomes" id="UP000093954">
    <property type="component" value="Unassembled WGS sequence"/>
</dbReference>
<feature type="transmembrane region" description="Helical" evidence="1">
    <location>
        <begin position="7"/>
        <end position="26"/>
    </location>
</feature>
<evidence type="ECO:0000256" key="1">
    <source>
        <dbReference type="SAM" id="Phobius"/>
    </source>
</evidence>
<proteinExistence type="predicted"/>
<feature type="transmembrane region" description="Helical" evidence="1">
    <location>
        <begin position="186"/>
        <end position="205"/>
    </location>
</feature>
<gene>
    <name evidence="2" type="ORF">CLRAG_03730</name>
</gene>
<feature type="transmembrane region" description="Helical" evidence="1">
    <location>
        <begin position="46"/>
        <end position="71"/>
    </location>
</feature>
<sequence length="226" mass="25424">MSKLKIIIRYFIFITGLFFMGLGISLTTKSNMGTSPINSVPYVLSMIFHLTLGQFTFLLSILFLLTEIIILRKDFPKEQFLQVFVGPFFGLFVDLGMSIFRFVNPNIYIEKIIVLLCGCFALALGVYLQVIANVIINPGEGVVKVIANKTGKKFGNIKIMFDSTLCIIAIVISLFTFGKIKAVREGTIICAVLVGNITKIYSSIFEHFKYKKTKYETENYESSQSI</sequence>
<name>A0A1A6B2J5_9CLOT</name>
<dbReference type="InterPro" id="IPR038750">
    <property type="entry name" value="YczE/YyaS-like"/>
</dbReference>